<name>A0ABZ2KTT7_9BACT</name>
<accession>A0ABZ2KTT7</accession>
<gene>
    <name evidence="1" type="ORF">LVJ94_26140</name>
</gene>
<organism evidence="1 2">
    <name type="scientific">Pendulispora rubella</name>
    <dbReference type="NCBI Taxonomy" id="2741070"/>
    <lineage>
        <taxon>Bacteria</taxon>
        <taxon>Pseudomonadati</taxon>
        <taxon>Myxococcota</taxon>
        <taxon>Myxococcia</taxon>
        <taxon>Myxococcales</taxon>
        <taxon>Sorangiineae</taxon>
        <taxon>Pendulisporaceae</taxon>
        <taxon>Pendulispora</taxon>
    </lineage>
</organism>
<dbReference type="Proteomes" id="UP001374803">
    <property type="component" value="Chromosome"/>
</dbReference>
<dbReference type="EMBL" id="CP089983">
    <property type="protein sequence ID" value="WXB00390.1"/>
    <property type="molecule type" value="Genomic_DNA"/>
</dbReference>
<proteinExistence type="predicted"/>
<evidence type="ECO:0000313" key="2">
    <source>
        <dbReference type="Proteomes" id="UP001374803"/>
    </source>
</evidence>
<reference evidence="1" key="1">
    <citation type="submission" date="2021-12" db="EMBL/GenBank/DDBJ databases">
        <title>Discovery of the Pendulisporaceae a myxobacterial family with distinct sporulation behavior and unique specialized metabolism.</title>
        <authorList>
            <person name="Garcia R."/>
            <person name="Popoff A."/>
            <person name="Bader C.D."/>
            <person name="Loehr J."/>
            <person name="Walesch S."/>
            <person name="Walt C."/>
            <person name="Boldt J."/>
            <person name="Bunk B."/>
            <person name="Haeckl F.J.F.P.J."/>
            <person name="Gunesch A.P."/>
            <person name="Birkelbach J."/>
            <person name="Nuebel U."/>
            <person name="Pietschmann T."/>
            <person name="Bach T."/>
            <person name="Mueller R."/>
        </authorList>
    </citation>
    <scope>NUCLEOTIDE SEQUENCE</scope>
    <source>
        <strain evidence="1">MSr11367</strain>
    </source>
</reference>
<sequence length="365" mass="41491">MPQTIRCAFPNVDEEEFSLLLDRWLSNQEIDVVERFSVSMSEYVPVVRRALSSASECFMWSAEIDVFDAPPVIKLLQKVDNFGRWDWRTFRGLSAMTGGLAVAMENYSIHSDEGAGAFYAGRTLELFGGDAHHRLLVKRSPYQKIGDFDGGTCQLWFFDRFRDIVGEEWDYVASSVGLNVLTVARNNQTRVTRNAARSFMEERPLAQAVFSLGKMSIEEAHRHFRARVSELRASQKLDQQCLEDAATWRWRLLDLGHKVCAILQREGPLDIEFLTAIASEMKSEGIAMALSPNEEPFQWVHFHEEGSVTQGRSLGAKAFFEHLNRILKCARFEDCSPPDFEYISYPATACGLLRWPPGESGEALW</sequence>
<dbReference type="RefSeq" id="WP_394829991.1">
    <property type="nucleotide sequence ID" value="NZ_CP089929.1"/>
</dbReference>
<protein>
    <submittedName>
        <fullName evidence="1">Uncharacterized protein</fullName>
    </submittedName>
</protein>
<keyword evidence="2" id="KW-1185">Reference proteome</keyword>
<evidence type="ECO:0000313" key="1">
    <source>
        <dbReference type="EMBL" id="WXB00390.1"/>
    </source>
</evidence>